<dbReference type="AlphaFoldDB" id="A0A542ZLH8"/>
<keyword evidence="3" id="KW-1185">Reference proteome</keyword>
<reference evidence="2 3" key="1">
    <citation type="submission" date="2019-06" db="EMBL/GenBank/DDBJ databases">
        <title>Sequencing the genomes of 1000 actinobacteria strains.</title>
        <authorList>
            <person name="Klenk H.-P."/>
        </authorList>
    </citation>
    <scope>NUCLEOTIDE SEQUENCE [LARGE SCALE GENOMIC DNA]</scope>
    <source>
        <strain evidence="2 3">DSM 18082</strain>
    </source>
</reference>
<dbReference type="RefSeq" id="WP_141788980.1">
    <property type="nucleotide sequence ID" value="NZ_BAAAKX010000001.1"/>
</dbReference>
<dbReference type="EMBL" id="VFOQ01000001">
    <property type="protein sequence ID" value="TQL61159.1"/>
    <property type="molecule type" value="Genomic_DNA"/>
</dbReference>
<evidence type="ECO:0000313" key="3">
    <source>
        <dbReference type="Proteomes" id="UP000319514"/>
    </source>
</evidence>
<protein>
    <submittedName>
        <fullName evidence="2">Uncharacterized protein</fullName>
    </submittedName>
</protein>
<dbReference type="OrthoDB" id="5186655at2"/>
<name>A0A542ZLH8_9MICO</name>
<feature type="region of interest" description="Disordered" evidence="1">
    <location>
        <begin position="1"/>
        <end position="25"/>
    </location>
</feature>
<organism evidence="2 3">
    <name type="scientific">Oryzihumus leptocrescens</name>
    <dbReference type="NCBI Taxonomy" id="297536"/>
    <lineage>
        <taxon>Bacteria</taxon>
        <taxon>Bacillati</taxon>
        <taxon>Actinomycetota</taxon>
        <taxon>Actinomycetes</taxon>
        <taxon>Micrococcales</taxon>
        <taxon>Intrasporangiaceae</taxon>
        <taxon>Oryzihumus</taxon>
    </lineage>
</organism>
<dbReference type="Proteomes" id="UP000319514">
    <property type="component" value="Unassembled WGS sequence"/>
</dbReference>
<evidence type="ECO:0000313" key="2">
    <source>
        <dbReference type="EMBL" id="TQL61159.1"/>
    </source>
</evidence>
<comment type="caution">
    <text evidence="2">The sequence shown here is derived from an EMBL/GenBank/DDBJ whole genome shotgun (WGS) entry which is preliminary data.</text>
</comment>
<gene>
    <name evidence="2" type="ORF">FB474_2564</name>
</gene>
<accession>A0A542ZLH8</accession>
<sequence length="212" mass="22368">MSFFPPLREPDPPPPRSYGSGPGAAPPNWVPGAVPWSVLLARGTDTAVALTHAAAYPQGLTFTVTTLLRPGSEGDRDDVHWRPRTGSAQGLRLGLEVADGRRAYAGGGLGPVPAPGPHPPDGFDLVSHEGGGGALVYRHFCWMWPLPPVGALTFWCEWQARGIPETSVEVDATDAVEAARRAVELWPMPEPPQGRSGPGEPGSPDWYLSGGG</sequence>
<evidence type="ECO:0000256" key="1">
    <source>
        <dbReference type="SAM" id="MobiDB-lite"/>
    </source>
</evidence>
<proteinExistence type="predicted"/>
<feature type="region of interest" description="Disordered" evidence="1">
    <location>
        <begin position="185"/>
        <end position="212"/>
    </location>
</feature>